<evidence type="ECO:0000256" key="6">
    <source>
        <dbReference type="ARBA" id="ARBA00023136"/>
    </source>
</evidence>
<dbReference type="InterPro" id="IPR002758">
    <property type="entry name" value="Cation_antiport_E"/>
</dbReference>
<keyword evidence="3" id="KW-1003">Cell membrane</keyword>
<dbReference type="RefSeq" id="WP_123658212.1">
    <property type="nucleotide sequence ID" value="NZ_AYKG01000023.1"/>
</dbReference>
<keyword evidence="6" id="KW-0472">Membrane</keyword>
<proteinExistence type="inferred from homology"/>
<gene>
    <name evidence="7" type="ORF">SAJA_08545</name>
</gene>
<comment type="subcellular location">
    <subcellularLocation>
        <location evidence="1">Cell membrane</location>
        <topology evidence="1">Multi-pass membrane protein</topology>
    </subcellularLocation>
</comment>
<dbReference type="InParanoid" id="A0A423PR83"/>
<dbReference type="EMBL" id="AYKG01000023">
    <property type="protein sequence ID" value="ROO28100.1"/>
    <property type="molecule type" value="Genomic_DNA"/>
</dbReference>
<evidence type="ECO:0000256" key="1">
    <source>
        <dbReference type="ARBA" id="ARBA00004651"/>
    </source>
</evidence>
<dbReference type="PANTHER" id="PTHR34584">
    <property type="entry name" value="NA(+)/H(+) ANTIPORTER SUBUNIT E1"/>
    <property type="match status" value="1"/>
</dbReference>
<comment type="caution">
    <text evidence="7">The sequence shown here is derived from an EMBL/GenBank/DDBJ whole genome shotgun (WGS) entry which is preliminary data.</text>
</comment>
<keyword evidence="5" id="KW-1133">Transmembrane helix</keyword>
<dbReference type="OrthoDB" id="9807187at2"/>
<dbReference type="PROSITE" id="PS51257">
    <property type="entry name" value="PROKAR_LIPOPROTEIN"/>
    <property type="match status" value="1"/>
</dbReference>
<name>A0A423PR83_9GAMM</name>
<evidence type="ECO:0000313" key="7">
    <source>
        <dbReference type="EMBL" id="ROO28100.1"/>
    </source>
</evidence>
<evidence type="ECO:0000256" key="5">
    <source>
        <dbReference type="ARBA" id="ARBA00022989"/>
    </source>
</evidence>
<dbReference type="Pfam" id="PF01899">
    <property type="entry name" value="MNHE"/>
    <property type="match status" value="1"/>
</dbReference>
<keyword evidence="4" id="KW-0812">Transmembrane</keyword>
<evidence type="ECO:0000313" key="8">
    <source>
        <dbReference type="Proteomes" id="UP000285310"/>
    </source>
</evidence>
<protein>
    <submittedName>
        <fullName evidence="7">Cation transporter</fullName>
    </submittedName>
</protein>
<keyword evidence="8" id="KW-1185">Reference proteome</keyword>
<sequence>MRHVIALVIGLVALWLALSGHYGVLILSLGAVSCAGVLWLCARMRLINEECVPISLLPRLPAYTVWLLAEIARSNLDVAWRLLGPSRAIRPSMVRVQTGQRTALGRAIFANSVTLTPGTVTIEMQSGEAVIHSLTHIHDADVTEGAMNAKVRWLEGKAETHNTSNPT</sequence>
<organism evidence="7 8">
    <name type="scientific">Salinisphaera japonica YTM-1</name>
    <dbReference type="NCBI Taxonomy" id="1209778"/>
    <lineage>
        <taxon>Bacteria</taxon>
        <taxon>Pseudomonadati</taxon>
        <taxon>Pseudomonadota</taxon>
        <taxon>Gammaproteobacteria</taxon>
        <taxon>Salinisphaerales</taxon>
        <taxon>Salinisphaeraceae</taxon>
        <taxon>Salinisphaera</taxon>
    </lineage>
</organism>
<evidence type="ECO:0000256" key="4">
    <source>
        <dbReference type="ARBA" id="ARBA00022692"/>
    </source>
</evidence>
<comment type="similarity">
    <text evidence="2">Belongs to the CPA3 antiporters (TC 2.A.63) subunit E family.</text>
</comment>
<dbReference type="Proteomes" id="UP000285310">
    <property type="component" value="Unassembled WGS sequence"/>
</dbReference>
<evidence type="ECO:0000256" key="2">
    <source>
        <dbReference type="ARBA" id="ARBA00006228"/>
    </source>
</evidence>
<accession>A0A423PR83</accession>
<dbReference type="GO" id="GO:0008324">
    <property type="term" value="F:monoatomic cation transmembrane transporter activity"/>
    <property type="evidence" value="ECO:0007669"/>
    <property type="project" value="InterPro"/>
</dbReference>
<evidence type="ECO:0000256" key="3">
    <source>
        <dbReference type="ARBA" id="ARBA00022475"/>
    </source>
</evidence>
<dbReference type="AlphaFoldDB" id="A0A423PR83"/>
<dbReference type="GO" id="GO:0005886">
    <property type="term" value="C:plasma membrane"/>
    <property type="evidence" value="ECO:0007669"/>
    <property type="project" value="UniProtKB-SubCell"/>
</dbReference>
<reference evidence="7 8" key="1">
    <citation type="submission" date="2013-10" db="EMBL/GenBank/DDBJ databases">
        <title>Salinisphaera japonica YTM-1 Genome Sequencing.</title>
        <authorList>
            <person name="Lai Q."/>
            <person name="Li C."/>
            <person name="Shao Z."/>
        </authorList>
    </citation>
    <scope>NUCLEOTIDE SEQUENCE [LARGE SCALE GENOMIC DNA]</scope>
    <source>
        <strain evidence="7 8">YTM-1</strain>
    </source>
</reference>
<dbReference type="PANTHER" id="PTHR34584:SF1">
    <property type="entry name" value="NA(+)_H(+) ANTIPORTER SUBUNIT E1"/>
    <property type="match status" value="1"/>
</dbReference>